<feature type="transmembrane region" description="Helical" evidence="1">
    <location>
        <begin position="51"/>
        <end position="74"/>
    </location>
</feature>
<evidence type="ECO:0000256" key="1">
    <source>
        <dbReference type="SAM" id="Phobius"/>
    </source>
</evidence>
<dbReference type="EMBL" id="CP063120">
    <property type="protein sequence ID" value="QOR16963.1"/>
    <property type="molecule type" value="Genomic_DNA"/>
</dbReference>
<evidence type="ECO:0000313" key="2">
    <source>
        <dbReference type="EMBL" id="QOR16963.1"/>
    </source>
</evidence>
<keyword evidence="1" id="KW-0472">Membrane</keyword>
<dbReference type="AlphaFoldDB" id="A0A7M1NVI9"/>
<accession>A0A7M1NVI9</accession>
<dbReference type="RefSeq" id="WP_197543366.1">
    <property type="nucleotide sequence ID" value="NZ_CP063120.1"/>
</dbReference>
<keyword evidence="1" id="KW-0812">Transmembrane</keyword>
<sequence>MSAFNPSLPCPHCNAPIHGGLVKGLGAVKQCPSCQKKIKFKKPPASVILKLLWKPFVIFMVIVVLVLAVSLALFGDVPEMLVPVMTVLFMLFTLPKINKLSSFEKDE</sequence>
<name>A0A7M1NVI9_HAEPA</name>
<evidence type="ECO:0000313" key="3">
    <source>
        <dbReference type="Proteomes" id="UP000595009"/>
    </source>
</evidence>
<keyword evidence="1" id="KW-1133">Transmembrane helix</keyword>
<protein>
    <recommendedName>
        <fullName evidence="4">Cxxc_20_cxxc protein</fullName>
    </recommendedName>
</protein>
<organism evidence="2 3">
    <name type="scientific">Haemophilus parainfluenzae</name>
    <dbReference type="NCBI Taxonomy" id="729"/>
    <lineage>
        <taxon>Bacteria</taxon>
        <taxon>Pseudomonadati</taxon>
        <taxon>Pseudomonadota</taxon>
        <taxon>Gammaproteobacteria</taxon>
        <taxon>Pasteurellales</taxon>
        <taxon>Pasteurellaceae</taxon>
        <taxon>Haemophilus</taxon>
    </lineage>
</organism>
<evidence type="ECO:0008006" key="4">
    <source>
        <dbReference type="Google" id="ProtNLM"/>
    </source>
</evidence>
<reference evidence="2 3" key="1">
    <citation type="submission" date="2020-10" db="EMBL/GenBank/DDBJ databases">
        <title>Genomic diversity and antimicrobial resistance of Haemophilus colonising the airways of young children with cystic fibrosis.</title>
        <authorList>
            <person name="Watts S.C."/>
            <person name="Judd L.M."/>
            <person name="Carzino R."/>
            <person name="Ranganathan S."/>
            <person name="Holt K.E."/>
        </authorList>
    </citation>
    <scope>NUCLEOTIDE SEQUENCE [LARGE SCALE GENOMIC DNA]</scope>
    <source>
        <strain evidence="2 3">M1C137_2</strain>
    </source>
</reference>
<proteinExistence type="predicted"/>
<gene>
    <name evidence="2" type="ORF">INP94_08845</name>
</gene>
<dbReference type="Proteomes" id="UP000595009">
    <property type="component" value="Chromosome"/>
</dbReference>